<evidence type="ECO:0000256" key="1">
    <source>
        <dbReference type="ARBA" id="ARBA00022475"/>
    </source>
</evidence>
<feature type="binding site" evidence="20">
    <location>
        <begin position="469"/>
        <end position="472"/>
    </location>
    <ligand>
        <name>FAD</name>
        <dbReference type="ChEBI" id="CHEBI:57692"/>
    </ligand>
</feature>
<evidence type="ECO:0000256" key="5">
    <source>
        <dbReference type="ARBA" id="ARBA00022692"/>
    </source>
</evidence>
<dbReference type="Gene3D" id="1.20.990.10">
    <property type="entry name" value="NADPH-cytochrome p450 Reductase, Chain A, domain 3"/>
    <property type="match status" value="1"/>
</dbReference>
<dbReference type="SUPFAM" id="SSF63380">
    <property type="entry name" value="Riboflavin synthase domain-like"/>
    <property type="match status" value="1"/>
</dbReference>
<reference evidence="24" key="1">
    <citation type="submission" date="2023-01" db="EMBL/GenBank/DDBJ databases">
        <authorList>
            <person name="Piombo E."/>
        </authorList>
    </citation>
    <scope>NUCLEOTIDE SEQUENCE</scope>
</reference>
<dbReference type="PANTHER" id="PTHR19384:SF17">
    <property type="entry name" value="NADPH--CYTOCHROME P450 REDUCTASE"/>
    <property type="match status" value="1"/>
</dbReference>
<feature type="binding site" evidence="20">
    <location>
        <position position="710"/>
    </location>
    <ligand>
        <name>FAD</name>
        <dbReference type="ChEBI" id="CHEBI:57692"/>
    </ligand>
</feature>
<dbReference type="Gene3D" id="3.40.50.360">
    <property type="match status" value="1"/>
</dbReference>
<dbReference type="EMBL" id="CABFNP030001360">
    <property type="protein sequence ID" value="CAI6101136.1"/>
    <property type="molecule type" value="Genomic_DNA"/>
</dbReference>
<comment type="caution">
    <text evidence="20">Lacks conserved residue(s) required for the propagation of feature annotation.</text>
</comment>
<keyword evidence="16 20" id="KW-0472">Membrane</keyword>
<keyword evidence="18 20" id="KW-0753">Steroid metabolism</keyword>
<dbReference type="GO" id="GO:0006696">
    <property type="term" value="P:ergosterol biosynthetic process"/>
    <property type="evidence" value="ECO:0007669"/>
    <property type="project" value="UniProtKB-UniRule"/>
</dbReference>
<keyword evidence="11" id="KW-1133">Transmembrane helix</keyword>
<dbReference type="InterPro" id="IPR017927">
    <property type="entry name" value="FAD-bd_FR_type"/>
</dbReference>
<feature type="binding site" evidence="20">
    <location>
        <begin position="636"/>
        <end position="640"/>
    </location>
    <ligand>
        <name>NADP(+)</name>
        <dbReference type="ChEBI" id="CHEBI:58349"/>
    </ligand>
</feature>
<evidence type="ECO:0000256" key="11">
    <source>
        <dbReference type="ARBA" id="ARBA00022989"/>
    </source>
</evidence>
<dbReference type="InterPro" id="IPR039261">
    <property type="entry name" value="FNR_nucleotide-bd"/>
</dbReference>
<keyword evidence="8 20" id="KW-0274">FAD</keyword>
<evidence type="ECO:0000256" key="15">
    <source>
        <dbReference type="ARBA" id="ARBA00023128"/>
    </source>
</evidence>
<comment type="similarity">
    <text evidence="20 21">In the C-terminal section; belongs to the flavoprotein pyridine nucleotide cytochrome reductase family.</text>
</comment>
<dbReference type="InterPro" id="IPR003097">
    <property type="entry name" value="CysJ-like_FAD-binding"/>
</dbReference>
<dbReference type="SUPFAM" id="SSF52218">
    <property type="entry name" value="Flavoproteins"/>
    <property type="match status" value="1"/>
</dbReference>
<evidence type="ECO:0000256" key="8">
    <source>
        <dbReference type="ARBA" id="ARBA00022827"/>
    </source>
</evidence>
<evidence type="ECO:0000256" key="12">
    <source>
        <dbReference type="ARBA" id="ARBA00023002"/>
    </source>
</evidence>
<gene>
    <name evidence="20" type="primary">cprA</name>
    <name evidence="24" type="ORF">CCHLO57077_00006362</name>
</gene>
<dbReference type="FunFam" id="1.20.990.10:FF:000009">
    <property type="entry name" value="NADPH--cytochrome P450 reductase"/>
    <property type="match status" value="1"/>
</dbReference>
<evidence type="ECO:0000259" key="22">
    <source>
        <dbReference type="PROSITE" id="PS50902"/>
    </source>
</evidence>
<comment type="catalytic activity">
    <reaction evidence="19 20 21">
        <text>2 oxidized [cytochrome P450] + NADPH = 2 reduced [cytochrome P450] + NADP(+) + H(+)</text>
        <dbReference type="Rhea" id="RHEA:24040"/>
        <dbReference type="Rhea" id="RHEA-COMP:14627"/>
        <dbReference type="Rhea" id="RHEA-COMP:14628"/>
        <dbReference type="ChEBI" id="CHEBI:15378"/>
        <dbReference type="ChEBI" id="CHEBI:55376"/>
        <dbReference type="ChEBI" id="CHEBI:57783"/>
        <dbReference type="ChEBI" id="CHEBI:58349"/>
        <dbReference type="ChEBI" id="CHEBI:60344"/>
        <dbReference type="EC" id="1.6.2.4"/>
    </reaction>
</comment>
<feature type="binding site" evidence="20">
    <location>
        <begin position="487"/>
        <end position="489"/>
    </location>
    <ligand>
        <name>FAD</name>
        <dbReference type="ChEBI" id="CHEBI:57692"/>
    </ligand>
</feature>
<comment type="function">
    <text evidence="20">This enzyme is required for electron transfer from NADP to cytochrome P450 in microsomes. It can also provide electron transfer to heme oxygenase and cytochrome B5. Involved in ergosterol biosynthesis.</text>
</comment>
<sequence length="710" mass="79884">MEQHLFNIEPFQLVLNMVPDTLFRMDISDVAIIGILLLGTVTYWFKDSLKARILKPTAQSKFEVFNNNEDSGRDFVKQMEELGKNCIVFYGSQTGTAEGYAKRLAKEGRARFGLDTMVADLDEYDFENLDEVPSSHIVMFVLATAGEGDPTDNAEDFFQYISSGDVNYTLGHNPLLSNLRFATFGLGNRTYQHYNKMAREVSRILSSQGAHLVGEVGDGDDAGCMEEDFMRWKELMWEKLISEMALTERETLLYDPVFNITSDNSKNKDSSDVFVGELNKGYLQGIAKGPFHSTNPYLSPIAHAKELFKGPDRNCIHMEFDIEGTNLKYETGDHIAVWPINPDTEVDAFLDVLGLTAKRHEVISLSSTDPSSKVPIPTPTTYDTIARYYLEVCAPVSREFLAMLAPYSPDESTKQEITRLGKDRDYFSQQVSLRCLNIASALRFISRGQRWTGIPFSAFVESINRLAPRYYSISSSSLEQPGRVSVTVAVESRSVKSREEKFYGVASNYLLSLERFQNGGKAVASPSYDIKGPRSMYKGSVVPVHIRHSNFRLPSDTTKPVIMVGPGTGVAPFRGFIRERKKQMEMGLPMGKTLLFFGCRTRAEDFVYEEEWKDVQATMGNKFEVVTAFSREGNEKVYVQHRLQQKAAEIRSLLKEGAHFYVCGDAANMARSVNVALTEIIGAQRGVSMAQAEETVKQMKLSNQYQEDVW</sequence>
<dbReference type="PRINTS" id="PR00371">
    <property type="entry name" value="FPNCR"/>
</dbReference>
<keyword evidence="15 20" id="KW-0496">Mitochondrion</keyword>
<dbReference type="Pfam" id="PF00175">
    <property type="entry name" value="NAD_binding_1"/>
    <property type="match status" value="1"/>
</dbReference>
<keyword evidence="13 20" id="KW-0756">Sterol biosynthesis</keyword>
<evidence type="ECO:0000256" key="18">
    <source>
        <dbReference type="ARBA" id="ARBA00023221"/>
    </source>
</evidence>
<dbReference type="PROSITE" id="PS50902">
    <property type="entry name" value="FLAVODOXIN_LIKE"/>
    <property type="match status" value="1"/>
</dbReference>
<dbReference type="PIRSF" id="PIRSF000208">
    <property type="entry name" value="P450R"/>
    <property type="match status" value="1"/>
</dbReference>
<feature type="binding site" evidence="20">
    <location>
        <begin position="504"/>
        <end position="507"/>
    </location>
    <ligand>
        <name>FAD</name>
        <dbReference type="ChEBI" id="CHEBI:57692"/>
    </ligand>
</feature>
<keyword evidence="3 20" id="KW-0285">Flavoprotein</keyword>
<dbReference type="GO" id="GO:0005789">
    <property type="term" value="C:endoplasmic reticulum membrane"/>
    <property type="evidence" value="ECO:0007669"/>
    <property type="project" value="UniProtKB-SubCell"/>
</dbReference>
<dbReference type="GO" id="GO:0010181">
    <property type="term" value="F:FMN binding"/>
    <property type="evidence" value="ECO:0007669"/>
    <property type="project" value="UniProtKB-UniRule"/>
</dbReference>
<keyword evidence="6 20" id="KW-1000">Mitochondrion outer membrane</keyword>
<dbReference type="Proteomes" id="UP001160390">
    <property type="component" value="Unassembled WGS sequence"/>
</dbReference>
<evidence type="ECO:0000256" key="7">
    <source>
        <dbReference type="ARBA" id="ARBA00022824"/>
    </source>
</evidence>
<comment type="subcellular location">
    <subcellularLocation>
        <location evidence="20">Endoplasmic reticulum membrane</location>
        <topology evidence="20">Single-pass membrane protein</topology>
        <orientation evidence="20">Cytoplasmic side</orientation>
    </subcellularLocation>
    <subcellularLocation>
        <location evidence="20">Mitochondrion outer membrane</location>
        <topology evidence="20">Single-pass membrane protein</topology>
        <orientation evidence="20">Cytoplasmic side</orientation>
    </subcellularLocation>
    <subcellularLocation>
        <location evidence="20">Cell membrane</location>
        <topology evidence="20">Single-pass membrane protein</topology>
        <orientation evidence="20">Cytoplasmic side</orientation>
    </subcellularLocation>
</comment>
<keyword evidence="1 20" id="KW-1003">Cell membrane</keyword>
<dbReference type="PROSITE" id="PS51384">
    <property type="entry name" value="FAD_FR"/>
    <property type="match status" value="1"/>
</dbReference>
<dbReference type="Gene3D" id="3.40.50.80">
    <property type="entry name" value="Nucleotide-binding domain of ferredoxin-NADP reductase (FNR) module"/>
    <property type="match status" value="1"/>
</dbReference>
<dbReference type="HAMAP" id="MF_03212">
    <property type="entry name" value="NCPR"/>
    <property type="match status" value="1"/>
</dbReference>
<keyword evidence="4 20" id="KW-0288">FMN</keyword>
<dbReference type="InterPro" id="IPR001094">
    <property type="entry name" value="Flavdoxin-like"/>
</dbReference>
<organism evidence="24 25">
    <name type="scientific">Clonostachys chloroleuca</name>
    <dbReference type="NCBI Taxonomy" id="1926264"/>
    <lineage>
        <taxon>Eukaryota</taxon>
        <taxon>Fungi</taxon>
        <taxon>Dikarya</taxon>
        <taxon>Ascomycota</taxon>
        <taxon>Pezizomycotina</taxon>
        <taxon>Sordariomycetes</taxon>
        <taxon>Hypocreomycetidae</taxon>
        <taxon>Hypocreales</taxon>
        <taxon>Bionectriaceae</taxon>
        <taxon>Clonostachys</taxon>
    </lineage>
</organism>
<dbReference type="Pfam" id="PF00258">
    <property type="entry name" value="Flavodoxin_1"/>
    <property type="match status" value="1"/>
</dbReference>
<proteinExistence type="inferred from homology"/>
<evidence type="ECO:0000256" key="14">
    <source>
        <dbReference type="ARBA" id="ARBA00023098"/>
    </source>
</evidence>
<dbReference type="InterPro" id="IPR029039">
    <property type="entry name" value="Flavoprotein-like_sf"/>
</dbReference>
<keyword evidence="25" id="KW-1185">Reference proteome</keyword>
<evidence type="ECO:0000256" key="20">
    <source>
        <dbReference type="HAMAP-Rule" id="MF_03212"/>
    </source>
</evidence>
<dbReference type="Pfam" id="PF00667">
    <property type="entry name" value="FAD_binding_1"/>
    <property type="match status" value="1"/>
</dbReference>
<dbReference type="PANTHER" id="PTHR19384">
    <property type="entry name" value="NITRIC OXIDE SYNTHASE-RELATED"/>
    <property type="match status" value="1"/>
</dbReference>
<dbReference type="InterPro" id="IPR023208">
    <property type="entry name" value="P450R"/>
</dbReference>
<name>A0AA35QFQ5_9HYPO</name>
<comment type="cofactor">
    <cofactor evidence="20">
        <name>FMN</name>
        <dbReference type="ChEBI" id="CHEBI:58210"/>
    </cofactor>
    <text evidence="20">Binds 1 FMN per monomer.</text>
</comment>
<dbReference type="Gene3D" id="2.40.30.10">
    <property type="entry name" value="Translation factors"/>
    <property type="match status" value="1"/>
</dbReference>
<dbReference type="AlphaFoldDB" id="A0AA35QFQ5"/>
<keyword evidence="10 20" id="KW-0752">Steroid biosynthesis</keyword>
<feature type="binding site" evidence="20">
    <location>
        <position position="568"/>
    </location>
    <ligand>
        <name>NADP(+)</name>
        <dbReference type="ChEBI" id="CHEBI:58349"/>
    </ligand>
</feature>
<feature type="domain" description="FAD-binding FR-type" evidence="23">
    <location>
        <begin position="294"/>
        <end position="554"/>
    </location>
</feature>
<evidence type="ECO:0000313" key="25">
    <source>
        <dbReference type="Proteomes" id="UP001160390"/>
    </source>
</evidence>
<dbReference type="InterPro" id="IPR001433">
    <property type="entry name" value="OxRdtase_FAD/NAD-bd"/>
</dbReference>
<comment type="caution">
    <text evidence="24">The sequence shown here is derived from an EMBL/GenBank/DDBJ whole genome shotgun (WGS) entry which is preliminary data.</text>
</comment>
<evidence type="ECO:0000256" key="2">
    <source>
        <dbReference type="ARBA" id="ARBA00022516"/>
    </source>
</evidence>
<evidence type="ECO:0000256" key="9">
    <source>
        <dbReference type="ARBA" id="ARBA00022857"/>
    </source>
</evidence>
<dbReference type="FunFam" id="3.40.50.80:FF:000001">
    <property type="entry name" value="NADPH--cytochrome P450 reductase 1"/>
    <property type="match status" value="1"/>
</dbReference>
<dbReference type="InterPro" id="IPR017938">
    <property type="entry name" value="Riboflavin_synthase-like_b-brl"/>
</dbReference>
<keyword evidence="12 20" id="KW-0560">Oxidoreductase</keyword>
<dbReference type="GO" id="GO:0005829">
    <property type="term" value="C:cytosol"/>
    <property type="evidence" value="ECO:0007669"/>
    <property type="project" value="TreeGrafter"/>
</dbReference>
<keyword evidence="9 20" id="KW-0521">NADP</keyword>
<dbReference type="GO" id="GO:0003958">
    <property type="term" value="F:NADPH-hemoprotein reductase activity"/>
    <property type="evidence" value="ECO:0007669"/>
    <property type="project" value="UniProtKB-UniRule"/>
</dbReference>
<comment type="cofactor">
    <cofactor evidence="20">
        <name>FAD</name>
        <dbReference type="ChEBI" id="CHEBI:57692"/>
    </cofactor>
    <text evidence="20">Binds 1 FAD per monomer.</text>
</comment>
<dbReference type="EC" id="1.6.2.4" evidence="20 21"/>
<dbReference type="PRINTS" id="PR00369">
    <property type="entry name" value="FLAVODOXIN"/>
</dbReference>
<dbReference type="InterPro" id="IPR001709">
    <property type="entry name" value="Flavoprot_Pyr_Nucl_cyt_Rdtase"/>
</dbReference>
<evidence type="ECO:0000256" key="21">
    <source>
        <dbReference type="PIRNR" id="PIRNR000208"/>
    </source>
</evidence>
<dbReference type="GO" id="GO:0050661">
    <property type="term" value="F:NADP binding"/>
    <property type="evidence" value="ECO:0007669"/>
    <property type="project" value="UniProtKB-UniRule"/>
</dbReference>
<keyword evidence="17 20" id="KW-1207">Sterol metabolism</keyword>
<evidence type="ECO:0000256" key="6">
    <source>
        <dbReference type="ARBA" id="ARBA00022787"/>
    </source>
</evidence>
<feature type="binding site" evidence="20">
    <location>
        <begin position="630"/>
        <end position="631"/>
    </location>
    <ligand>
        <name>NADP(+)</name>
        <dbReference type="ChEBI" id="CHEBI:58349"/>
    </ligand>
</feature>
<evidence type="ECO:0000256" key="10">
    <source>
        <dbReference type="ARBA" id="ARBA00022955"/>
    </source>
</evidence>
<protein>
    <recommendedName>
        <fullName evidence="20 21">NADPH--cytochrome P450 reductase</fullName>
        <shortName evidence="20">CPR</shortName>
        <shortName evidence="20">P450R</shortName>
        <ecNumber evidence="20 21">1.6.2.4</ecNumber>
    </recommendedName>
</protein>
<keyword evidence="7 20" id="KW-0256">Endoplasmic reticulum</keyword>
<keyword evidence="2 20" id="KW-0444">Lipid biosynthesis</keyword>
<dbReference type="GO" id="GO:0005741">
    <property type="term" value="C:mitochondrial outer membrane"/>
    <property type="evidence" value="ECO:0007669"/>
    <property type="project" value="UniProtKB-SubCell"/>
</dbReference>
<dbReference type="GO" id="GO:0005886">
    <property type="term" value="C:plasma membrane"/>
    <property type="evidence" value="ECO:0007669"/>
    <property type="project" value="UniProtKB-SubCell"/>
</dbReference>
<comment type="similarity">
    <text evidence="20">In the N-terminal section; belongs to the flavodoxin family.</text>
</comment>
<feature type="binding site" evidence="20">
    <location>
        <position position="221"/>
    </location>
    <ligand>
        <name>FMN</name>
        <dbReference type="ChEBI" id="CHEBI:58210"/>
    </ligand>
</feature>
<evidence type="ECO:0000313" key="24">
    <source>
        <dbReference type="EMBL" id="CAI6101136.1"/>
    </source>
</evidence>
<dbReference type="GO" id="GO:0050660">
    <property type="term" value="F:flavin adenine dinucleotide binding"/>
    <property type="evidence" value="ECO:0007669"/>
    <property type="project" value="UniProtKB-UniRule"/>
</dbReference>
<feature type="domain" description="Flavodoxin-like" evidence="22">
    <location>
        <begin position="86"/>
        <end position="237"/>
    </location>
</feature>
<evidence type="ECO:0000259" key="23">
    <source>
        <dbReference type="PROSITE" id="PS51384"/>
    </source>
</evidence>
<dbReference type="CDD" id="cd06204">
    <property type="entry name" value="CYPOR"/>
    <property type="match status" value="1"/>
</dbReference>
<feature type="binding site" evidence="20">
    <location>
        <position position="313"/>
    </location>
    <ligand>
        <name>NADP(+)</name>
        <dbReference type="ChEBI" id="CHEBI:58349"/>
    </ligand>
</feature>
<evidence type="ECO:0000256" key="17">
    <source>
        <dbReference type="ARBA" id="ARBA00023166"/>
    </source>
</evidence>
<keyword evidence="5" id="KW-0812">Transmembrane</keyword>
<dbReference type="InterPro" id="IPR008254">
    <property type="entry name" value="Flavodoxin/NO_synth"/>
</dbReference>
<dbReference type="FunFam" id="3.40.50.360:FF:000024">
    <property type="entry name" value="NADPH--cytochrome P450 reductase"/>
    <property type="match status" value="1"/>
</dbReference>
<dbReference type="FunFam" id="2.40.30.10:FF:000100">
    <property type="entry name" value="NADPH--cytochrome P450 reductase"/>
    <property type="match status" value="1"/>
</dbReference>
<evidence type="ECO:0000256" key="4">
    <source>
        <dbReference type="ARBA" id="ARBA00022643"/>
    </source>
</evidence>
<evidence type="ECO:0000256" key="19">
    <source>
        <dbReference type="ARBA" id="ARBA00049342"/>
    </source>
</evidence>
<keyword evidence="14 20" id="KW-0443">Lipid metabolism</keyword>
<dbReference type="InterPro" id="IPR023173">
    <property type="entry name" value="NADPH_Cyt_P450_Rdtase_alpha"/>
</dbReference>
<accession>A0AA35QFQ5</accession>
<comment type="similarity">
    <text evidence="20">Belongs to the NADPH--cytochrome P450 reductase family.</text>
</comment>
<feature type="binding site" evidence="20">
    <location>
        <begin position="92"/>
        <end position="97"/>
    </location>
    <ligand>
        <name>FMN</name>
        <dbReference type="ChEBI" id="CHEBI:58210"/>
    </ligand>
</feature>
<evidence type="ECO:0000256" key="3">
    <source>
        <dbReference type="ARBA" id="ARBA00022630"/>
    </source>
</evidence>
<evidence type="ECO:0000256" key="16">
    <source>
        <dbReference type="ARBA" id="ARBA00023136"/>
    </source>
</evidence>
<dbReference type="SUPFAM" id="SSF52343">
    <property type="entry name" value="Ferredoxin reductase-like, C-terminal NADP-linked domain"/>
    <property type="match status" value="1"/>
</dbReference>
<evidence type="ECO:0000256" key="13">
    <source>
        <dbReference type="ARBA" id="ARBA00023011"/>
    </source>
</evidence>